<protein>
    <submittedName>
        <fullName evidence="1">Uncharacterized protein</fullName>
    </submittedName>
</protein>
<organism evidence="1 2">
    <name type="scientific">Pocillopora damicornis</name>
    <name type="common">Cauliflower coral</name>
    <name type="synonym">Millepora damicornis</name>
    <dbReference type="NCBI Taxonomy" id="46731"/>
    <lineage>
        <taxon>Eukaryota</taxon>
        <taxon>Metazoa</taxon>
        <taxon>Cnidaria</taxon>
        <taxon>Anthozoa</taxon>
        <taxon>Hexacorallia</taxon>
        <taxon>Scleractinia</taxon>
        <taxon>Astrocoeniina</taxon>
        <taxon>Pocilloporidae</taxon>
        <taxon>Pocillopora</taxon>
    </lineage>
</organism>
<proteinExistence type="predicted"/>
<evidence type="ECO:0000313" key="2">
    <source>
        <dbReference type="Proteomes" id="UP000275408"/>
    </source>
</evidence>
<dbReference type="Proteomes" id="UP000275408">
    <property type="component" value="Unassembled WGS sequence"/>
</dbReference>
<keyword evidence="2" id="KW-1185">Reference proteome</keyword>
<reference evidence="1 2" key="1">
    <citation type="journal article" date="2018" name="Sci. Rep.">
        <title>Comparative analysis of the Pocillopora damicornis genome highlights role of immune system in coral evolution.</title>
        <authorList>
            <person name="Cunning R."/>
            <person name="Bay R.A."/>
            <person name="Gillette P."/>
            <person name="Baker A.C."/>
            <person name="Traylor-Knowles N."/>
        </authorList>
    </citation>
    <scope>NUCLEOTIDE SEQUENCE [LARGE SCALE GENOMIC DNA]</scope>
    <source>
        <strain evidence="1">RSMAS</strain>
        <tissue evidence="1">Whole animal</tissue>
    </source>
</reference>
<dbReference type="AlphaFoldDB" id="A0A3M6U7M6"/>
<name>A0A3M6U7M6_POCDA</name>
<accession>A0A3M6U7M6</accession>
<gene>
    <name evidence="1" type="ORF">pdam_00002984</name>
</gene>
<comment type="caution">
    <text evidence="1">The sequence shown here is derived from an EMBL/GenBank/DDBJ whole genome shotgun (WGS) entry which is preliminary data.</text>
</comment>
<sequence length="143" mass="16448">MKYRKQACYRNERKKERCPTTRKCDTAFFMEKFYLFRTPIIASMIKELRGQVCKENDAALRGVKFRAKESASGVRAIASLAKTACVVTQGRTLFEERTIVGLRVVKDAREFDDPRNCKQEKIPLTDGLLAAVRSPNIWASHDW</sequence>
<evidence type="ECO:0000313" key="1">
    <source>
        <dbReference type="EMBL" id="RMX49621.1"/>
    </source>
</evidence>
<dbReference type="EMBL" id="RCHS01002083">
    <property type="protein sequence ID" value="RMX49621.1"/>
    <property type="molecule type" value="Genomic_DNA"/>
</dbReference>